<evidence type="ECO:0000313" key="1">
    <source>
        <dbReference type="EMBL" id="CAA7270422.1"/>
    </source>
</evidence>
<dbReference type="EMBL" id="CACVBS010000090">
    <property type="protein sequence ID" value="CAA7270422.1"/>
    <property type="molecule type" value="Genomic_DNA"/>
</dbReference>
<sequence length="111" mass="12054">MDHSKDTSCLEVPKPSASRTECLMDGATLACGLLKHVGSISSVPVLSEATGIALQMLKLAQDVRGNRDALISLREDAYNLINATEIECRNIEKSGGEIPDRLNLHICHLLR</sequence>
<proteinExistence type="predicted"/>
<reference evidence="1 2" key="1">
    <citation type="submission" date="2020-01" db="EMBL/GenBank/DDBJ databases">
        <authorList>
            <person name="Gupta K D."/>
        </authorList>
    </citation>
    <scope>NUCLEOTIDE SEQUENCE [LARGE SCALE GENOMIC DNA]</scope>
</reference>
<dbReference type="Proteomes" id="UP000467700">
    <property type="component" value="Unassembled WGS sequence"/>
</dbReference>
<protein>
    <submittedName>
        <fullName evidence="1">Uncharacterized protein</fullName>
    </submittedName>
</protein>
<keyword evidence="2" id="KW-1185">Reference proteome</keyword>
<comment type="caution">
    <text evidence="1">The sequence shown here is derived from an EMBL/GenBank/DDBJ whole genome shotgun (WGS) entry which is preliminary data.</text>
</comment>
<dbReference type="OrthoDB" id="192148at2759"/>
<organism evidence="1 2">
    <name type="scientific">Cyclocybe aegerita</name>
    <name type="common">Black poplar mushroom</name>
    <name type="synonym">Agrocybe aegerita</name>
    <dbReference type="NCBI Taxonomy" id="1973307"/>
    <lineage>
        <taxon>Eukaryota</taxon>
        <taxon>Fungi</taxon>
        <taxon>Dikarya</taxon>
        <taxon>Basidiomycota</taxon>
        <taxon>Agaricomycotina</taxon>
        <taxon>Agaricomycetes</taxon>
        <taxon>Agaricomycetidae</taxon>
        <taxon>Agaricales</taxon>
        <taxon>Agaricineae</taxon>
        <taxon>Bolbitiaceae</taxon>
        <taxon>Cyclocybe</taxon>
    </lineage>
</organism>
<gene>
    <name evidence="1" type="ORF">AAE3_LOCUS12707</name>
</gene>
<dbReference type="AlphaFoldDB" id="A0A8S0X8H0"/>
<evidence type="ECO:0000313" key="2">
    <source>
        <dbReference type="Proteomes" id="UP000467700"/>
    </source>
</evidence>
<name>A0A8S0X8H0_CYCAE</name>
<accession>A0A8S0X8H0</accession>